<dbReference type="Gene3D" id="3.10.560.10">
    <property type="entry name" value="Outer membrane lipoprotein wza domain like"/>
    <property type="match status" value="2"/>
</dbReference>
<evidence type="ECO:0000256" key="7">
    <source>
        <dbReference type="ARBA" id="ARBA00022729"/>
    </source>
</evidence>
<keyword evidence="14" id="KW-0449">Lipoprotein</keyword>
<organism evidence="17 18">
    <name type="scientific">Rubellicoccus peritrichatus</name>
    <dbReference type="NCBI Taxonomy" id="3080537"/>
    <lineage>
        <taxon>Bacteria</taxon>
        <taxon>Pseudomonadati</taxon>
        <taxon>Verrucomicrobiota</taxon>
        <taxon>Opitutia</taxon>
        <taxon>Puniceicoccales</taxon>
        <taxon>Cerasicoccaceae</taxon>
        <taxon>Rubellicoccus</taxon>
    </lineage>
</organism>
<evidence type="ECO:0000256" key="6">
    <source>
        <dbReference type="ARBA" id="ARBA00022692"/>
    </source>
</evidence>
<evidence type="ECO:0000256" key="10">
    <source>
        <dbReference type="ARBA" id="ARBA00023114"/>
    </source>
</evidence>
<name>A0AAQ3LEB3_9BACT</name>
<keyword evidence="4" id="KW-1134">Transmembrane beta strand</keyword>
<evidence type="ECO:0000259" key="16">
    <source>
        <dbReference type="Pfam" id="PF22461"/>
    </source>
</evidence>
<accession>A0AAQ3LEB3</accession>
<keyword evidence="7" id="KW-0732">Signal</keyword>
<evidence type="ECO:0000256" key="4">
    <source>
        <dbReference type="ARBA" id="ARBA00022452"/>
    </source>
</evidence>
<keyword evidence="9" id="KW-0406">Ion transport</keyword>
<reference evidence="17 18" key="1">
    <citation type="submission" date="2023-10" db="EMBL/GenBank/DDBJ databases">
        <title>Rubellicoccus peritrichatus gen. nov., sp. nov., isolated from an algae of coral reef tank.</title>
        <authorList>
            <person name="Luo J."/>
        </authorList>
    </citation>
    <scope>NUCLEOTIDE SEQUENCE [LARGE SCALE GENOMIC DNA]</scope>
    <source>
        <strain evidence="17 18">CR14</strain>
    </source>
</reference>
<comment type="subcellular location">
    <subcellularLocation>
        <location evidence="1">Cell outer membrane</location>
        <topology evidence="1">Multi-pass membrane protein</topology>
    </subcellularLocation>
</comment>
<evidence type="ECO:0000256" key="12">
    <source>
        <dbReference type="ARBA" id="ARBA00023139"/>
    </source>
</evidence>
<feature type="domain" description="SLBB" evidence="16">
    <location>
        <begin position="212"/>
        <end position="289"/>
    </location>
</feature>
<dbReference type="KEGG" id="puo:RZN69_02935"/>
<dbReference type="Proteomes" id="UP001304300">
    <property type="component" value="Chromosome"/>
</dbReference>
<sequence>MNIPESEFDPRAPKADSREVVFEKYDLEGEIVPEMLHPPTYAYRLGPEDLLDIEISEIPDTLARTFVMPDGMVYYDLAGGVKAEGLTTSELSDRLAEALRRDYADPVVNVTLIEVKSRRFWILGRVYKPGLYPLRQPTTILEAVSSAGGLFSARFSGSTEELADLGNSVIIRDNIILPVDFKALIRDGDTSQNIYLEPNDFIYLPSAQSSTVLLLGAVVQPTAVNFRDSVSLVEAIAYGQGPRKDAFLSKVVIVRGSKKEPEVAVVNLLEIMKGEATDIALQPGDIVWVPQNPWQKLGQYVELILRDATYAVAINEGANFVGEGGGAVVTIPAGGN</sequence>
<comment type="similarity">
    <text evidence="2">Belongs to the BexD/CtrA/VexA family.</text>
</comment>
<dbReference type="GO" id="GO:0015159">
    <property type="term" value="F:polysaccharide transmembrane transporter activity"/>
    <property type="evidence" value="ECO:0007669"/>
    <property type="project" value="InterPro"/>
</dbReference>
<dbReference type="PANTHER" id="PTHR33619:SF3">
    <property type="entry name" value="POLYSACCHARIDE EXPORT PROTEIN GFCE-RELATED"/>
    <property type="match status" value="1"/>
</dbReference>
<evidence type="ECO:0000256" key="9">
    <source>
        <dbReference type="ARBA" id="ARBA00023065"/>
    </source>
</evidence>
<evidence type="ECO:0000313" key="17">
    <source>
        <dbReference type="EMBL" id="WOO42028.1"/>
    </source>
</evidence>
<keyword evidence="18" id="KW-1185">Reference proteome</keyword>
<dbReference type="GO" id="GO:0006811">
    <property type="term" value="P:monoatomic ion transport"/>
    <property type="evidence" value="ECO:0007669"/>
    <property type="project" value="UniProtKB-KW"/>
</dbReference>
<dbReference type="InterPro" id="IPR054765">
    <property type="entry name" value="SLBB_dom"/>
</dbReference>
<dbReference type="AlphaFoldDB" id="A0AAQ3LEB3"/>
<evidence type="ECO:0000256" key="8">
    <source>
        <dbReference type="ARBA" id="ARBA00023047"/>
    </source>
</evidence>
<evidence type="ECO:0000256" key="11">
    <source>
        <dbReference type="ARBA" id="ARBA00023136"/>
    </source>
</evidence>
<dbReference type="InterPro" id="IPR049712">
    <property type="entry name" value="Poly_export"/>
</dbReference>
<dbReference type="Pfam" id="PF02563">
    <property type="entry name" value="Poly_export"/>
    <property type="match status" value="1"/>
</dbReference>
<evidence type="ECO:0000259" key="15">
    <source>
        <dbReference type="Pfam" id="PF02563"/>
    </source>
</evidence>
<keyword evidence="8" id="KW-0625">Polysaccharide transport</keyword>
<protein>
    <submittedName>
        <fullName evidence="17">Polysaccharide biosynthesis/export family protein</fullName>
    </submittedName>
</protein>
<evidence type="ECO:0000256" key="14">
    <source>
        <dbReference type="ARBA" id="ARBA00023288"/>
    </source>
</evidence>
<dbReference type="EMBL" id="CP136920">
    <property type="protein sequence ID" value="WOO42028.1"/>
    <property type="molecule type" value="Genomic_DNA"/>
</dbReference>
<keyword evidence="11" id="KW-0472">Membrane</keyword>
<evidence type="ECO:0000256" key="5">
    <source>
        <dbReference type="ARBA" id="ARBA00022597"/>
    </source>
</evidence>
<dbReference type="RefSeq" id="WP_317834512.1">
    <property type="nucleotide sequence ID" value="NZ_CP136920.1"/>
</dbReference>
<feature type="domain" description="SLBB" evidence="16">
    <location>
        <begin position="119"/>
        <end position="203"/>
    </location>
</feature>
<keyword evidence="3" id="KW-0813">Transport</keyword>
<evidence type="ECO:0000256" key="1">
    <source>
        <dbReference type="ARBA" id="ARBA00004571"/>
    </source>
</evidence>
<dbReference type="GO" id="GO:0046930">
    <property type="term" value="C:pore complex"/>
    <property type="evidence" value="ECO:0007669"/>
    <property type="project" value="UniProtKB-KW"/>
</dbReference>
<gene>
    <name evidence="17" type="ORF">RZN69_02935</name>
</gene>
<dbReference type="GO" id="GO:0009279">
    <property type="term" value="C:cell outer membrane"/>
    <property type="evidence" value="ECO:0007669"/>
    <property type="project" value="UniProtKB-SubCell"/>
</dbReference>
<keyword evidence="12" id="KW-0564">Palmitate</keyword>
<keyword evidence="5" id="KW-0762">Sugar transport</keyword>
<feature type="domain" description="Polysaccharide export protein N-terminal" evidence="15">
    <location>
        <begin position="38"/>
        <end position="112"/>
    </location>
</feature>
<dbReference type="Gene3D" id="3.30.1950.10">
    <property type="entry name" value="wza like domain"/>
    <property type="match status" value="1"/>
</dbReference>
<evidence type="ECO:0000256" key="2">
    <source>
        <dbReference type="ARBA" id="ARBA00009450"/>
    </source>
</evidence>
<dbReference type="PANTHER" id="PTHR33619">
    <property type="entry name" value="POLYSACCHARIDE EXPORT PROTEIN GFCE-RELATED"/>
    <property type="match status" value="1"/>
</dbReference>
<keyword evidence="10" id="KW-0626">Porin</keyword>
<keyword evidence="6" id="KW-0812">Transmembrane</keyword>
<evidence type="ECO:0000256" key="3">
    <source>
        <dbReference type="ARBA" id="ARBA00022448"/>
    </source>
</evidence>
<proteinExistence type="inferred from homology"/>
<evidence type="ECO:0000313" key="18">
    <source>
        <dbReference type="Proteomes" id="UP001304300"/>
    </source>
</evidence>
<keyword evidence="13" id="KW-0998">Cell outer membrane</keyword>
<dbReference type="GO" id="GO:0015288">
    <property type="term" value="F:porin activity"/>
    <property type="evidence" value="ECO:0007669"/>
    <property type="project" value="UniProtKB-KW"/>
</dbReference>
<dbReference type="Pfam" id="PF22461">
    <property type="entry name" value="SLBB_2"/>
    <property type="match status" value="2"/>
</dbReference>
<dbReference type="InterPro" id="IPR003715">
    <property type="entry name" value="Poly_export_N"/>
</dbReference>
<evidence type="ECO:0000256" key="13">
    <source>
        <dbReference type="ARBA" id="ARBA00023237"/>
    </source>
</evidence>